<organism evidence="2 3">
    <name type="scientific">Setaria digitata</name>
    <dbReference type="NCBI Taxonomy" id="48799"/>
    <lineage>
        <taxon>Eukaryota</taxon>
        <taxon>Metazoa</taxon>
        <taxon>Ecdysozoa</taxon>
        <taxon>Nematoda</taxon>
        <taxon>Chromadorea</taxon>
        <taxon>Rhabditida</taxon>
        <taxon>Spirurina</taxon>
        <taxon>Spiruromorpha</taxon>
        <taxon>Filarioidea</taxon>
        <taxon>Setariidae</taxon>
        <taxon>Setaria</taxon>
    </lineage>
</organism>
<name>A0A915PX16_9BILA</name>
<protein>
    <submittedName>
        <fullName evidence="3">Uncharacterized protein</fullName>
    </submittedName>
</protein>
<proteinExistence type="predicted"/>
<dbReference type="Proteomes" id="UP000887581">
    <property type="component" value="Unplaced"/>
</dbReference>
<evidence type="ECO:0000256" key="1">
    <source>
        <dbReference type="SAM" id="SignalP"/>
    </source>
</evidence>
<sequence length="428" mass="47651">MLPLFFPALFAALVLPIAVHGGTIFGSKNDVKRQVSLSDIIQGALNFVRPIIGNSELPQSDLMAPRKLRTEELRERDAEILGLPKYSALDDIPFCKSNSKICKFITCTAHNFQNDESISNLNLAAQILSDTKLRKAITSNPTILLTACQEQGLSSAQCKIFANAFQIIDRFISTIEPIGTAAKRLHNDFIKADPYYDDSDVLPIPIQPGAYQNKGSQTWSTHKKNITDSELASQRAQLKEKNLSELRRPESPLLELPKHFLNPSKFSNLNTATKLVAQNALSTPSTSFTFPPLIFTIPSFATVAPMISHTLSPIDSGREVSPHAQLLAKQLQMLMPHFGNKLLLPNMIPLPPPLIILPDQINLKHPMDLVRNKRSEDYYDNIENEDNAATSTGTSVHQTFRGDEQLKFQKLKNGRKSIFDCIKILKDS</sequence>
<reference evidence="3" key="1">
    <citation type="submission" date="2022-11" db="UniProtKB">
        <authorList>
            <consortium name="WormBaseParasite"/>
        </authorList>
    </citation>
    <scope>IDENTIFICATION</scope>
</reference>
<dbReference type="AlphaFoldDB" id="A0A915PX16"/>
<dbReference type="WBParaSite" id="sdigi.contig318.g7405.t1">
    <property type="protein sequence ID" value="sdigi.contig318.g7405.t1"/>
    <property type="gene ID" value="sdigi.contig318.g7405"/>
</dbReference>
<feature type="signal peptide" evidence="1">
    <location>
        <begin position="1"/>
        <end position="21"/>
    </location>
</feature>
<evidence type="ECO:0000313" key="2">
    <source>
        <dbReference type="Proteomes" id="UP000887581"/>
    </source>
</evidence>
<keyword evidence="2" id="KW-1185">Reference proteome</keyword>
<accession>A0A915PX16</accession>
<evidence type="ECO:0000313" key="3">
    <source>
        <dbReference type="WBParaSite" id="sdigi.contig318.g7405.t1"/>
    </source>
</evidence>
<keyword evidence="1" id="KW-0732">Signal</keyword>
<feature type="chain" id="PRO_5037679139" evidence="1">
    <location>
        <begin position="22"/>
        <end position="428"/>
    </location>
</feature>